<feature type="compositionally biased region" description="Polar residues" evidence="1">
    <location>
        <begin position="26"/>
        <end position="44"/>
    </location>
</feature>
<dbReference type="VEuPathDB" id="PlasmoDB:C922_05559"/>
<dbReference type="RefSeq" id="XP_008819352.1">
    <property type="nucleotide sequence ID" value="XM_008821130.1"/>
</dbReference>
<reference evidence="2 3" key="1">
    <citation type="submission" date="2013-02" db="EMBL/GenBank/DDBJ databases">
        <title>The Genome Sequence of Plasmodium inui San Antonio 1.</title>
        <authorList>
            <consortium name="The Broad Institute Genome Sequencing Platform"/>
            <consortium name="The Broad Institute Genome Sequencing Center for Infectious Disease"/>
            <person name="Neafsey D."/>
            <person name="Cheeseman I."/>
            <person name="Volkman S."/>
            <person name="Adams J."/>
            <person name="Walker B."/>
            <person name="Young S.K."/>
            <person name="Zeng Q."/>
            <person name="Gargeya S."/>
            <person name="Fitzgerald M."/>
            <person name="Haas B."/>
            <person name="Abouelleil A."/>
            <person name="Alvarado L."/>
            <person name="Arachchi H.M."/>
            <person name="Berlin A.M."/>
            <person name="Chapman S.B."/>
            <person name="Dewar J."/>
            <person name="Goldberg J."/>
            <person name="Griggs A."/>
            <person name="Gujja S."/>
            <person name="Hansen M."/>
            <person name="Howarth C."/>
            <person name="Imamovic A."/>
            <person name="Larimer J."/>
            <person name="McCowan C."/>
            <person name="Murphy C."/>
            <person name="Neiman D."/>
            <person name="Pearson M."/>
            <person name="Priest M."/>
            <person name="Roberts A."/>
            <person name="Saif S."/>
            <person name="Shea T."/>
            <person name="Sisk P."/>
            <person name="Sykes S."/>
            <person name="Wortman J."/>
            <person name="Nusbaum C."/>
            <person name="Birren B."/>
        </authorList>
    </citation>
    <scope>NUCLEOTIDE SEQUENCE [LARGE SCALE GENOMIC DNA]</scope>
    <source>
        <strain evidence="2 3">San Antonio 1</strain>
    </source>
</reference>
<gene>
    <name evidence="2" type="ORF">C922_05559</name>
</gene>
<sequence length="171" mass="19131">MSSTRILIKIVPVKYSGPKPKEKSQTHLTDTRCQSGPKKNNQALLSHKFKRLRTGPSIQEESTRARNKSLPGNKPNNKSEPRKNPSRSHTPKETKSIQGQERAGKEAGKRNSNKERQLMKLPEQSRNIVKLGGVIVPRDRLGERSSQGGTRSQEVRNRKSNKKPPGSSPKP</sequence>
<proteinExistence type="predicted"/>
<evidence type="ECO:0000313" key="3">
    <source>
        <dbReference type="Proteomes" id="UP000030640"/>
    </source>
</evidence>
<organism evidence="2 3">
    <name type="scientific">Plasmodium inui San Antonio 1</name>
    <dbReference type="NCBI Taxonomy" id="1237626"/>
    <lineage>
        <taxon>Eukaryota</taxon>
        <taxon>Sar</taxon>
        <taxon>Alveolata</taxon>
        <taxon>Apicomplexa</taxon>
        <taxon>Aconoidasida</taxon>
        <taxon>Haemosporida</taxon>
        <taxon>Plasmodiidae</taxon>
        <taxon>Plasmodium</taxon>
        <taxon>Plasmodium (Plasmodium)</taxon>
    </lineage>
</organism>
<accession>W6ZT37</accession>
<dbReference type="EMBL" id="KI965557">
    <property type="protein sequence ID" value="EUD64062.1"/>
    <property type="molecule type" value="Genomic_DNA"/>
</dbReference>
<dbReference type="GeneID" id="20040833"/>
<dbReference type="AlphaFoldDB" id="W6ZT37"/>
<evidence type="ECO:0000313" key="2">
    <source>
        <dbReference type="EMBL" id="EUD64062.1"/>
    </source>
</evidence>
<name>W6ZT37_9APIC</name>
<dbReference type="Proteomes" id="UP000030640">
    <property type="component" value="Unassembled WGS sequence"/>
</dbReference>
<feature type="compositionally biased region" description="Basic and acidic residues" evidence="1">
    <location>
        <begin position="102"/>
        <end position="118"/>
    </location>
</feature>
<feature type="region of interest" description="Disordered" evidence="1">
    <location>
        <begin position="14"/>
        <end position="171"/>
    </location>
</feature>
<protein>
    <submittedName>
        <fullName evidence="2">Uncharacterized protein</fullName>
    </submittedName>
</protein>
<evidence type="ECO:0000256" key="1">
    <source>
        <dbReference type="SAM" id="MobiDB-lite"/>
    </source>
</evidence>
<keyword evidence="3" id="KW-1185">Reference proteome</keyword>